<evidence type="ECO:0000313" key="2">
    <source>
        <dbReference type="EMBL" id="PWZ01543.1"/>
    </source>
</evidence>
<keyword evidence="1" id="KW-0472">Membrane</keyword>
<sequence>MHTLRQSQHYIVTAVSLILSRLVSPCLGVFCPVCIFPFFFSFLFFSMQLVGSPALSHLAIVWTCDLLEVWG</sequence>
<accession>A0A317XUR0</accession>
<dbReference type="AlphaFoldDB" id="A0A317XUR0"/>
<keyword evidence="1" id="KW-0812">Transmembrane</keyword>
<gene>
    <name evidence="2" type="ORF">BCV70DRAFT_76358</name>
</gene>
<feature type="transmembrane region" description="Helical" evidence="1">
    <location>
        <begin position="22"/>
        <end position="45"/>
    </location>
</feature>
<dbReference type="Proteomes" id="UP000246740">
    <property type="component" value="Unassembled WGS sequence"/>
</dbReference>
<name>A0A317XUR0_9BASI</name>
<protein>
    <submittedName>
        <fullName evidence="2">Uncharacterized protein</fullName>
    </submittedName>
</protein>
<dbReference type="EMBL" id="KZ819190">
    <property type="protein sequence ID" value="PWZ01543.1"/>
    <property type="molecule type" value="Genomic_DNA"/>
</dbReference>
<evidence type="ECO:0000256" key="1">
    <source>
        <dbReference type="SAM" id="Phobius"/>
    </source>
</evidence>
<dbReference type="InParanoid" id="A0A317XUR0"/>
<organism evidence="2 3">
    <name type="scientific">Testicularia cyperi</name>
    <dbReference type="NCBI Taxonomy" id="1882483"/>
    <lineage>
        <taxon>Eukaryota</taxon>
        <taxon>Fungi</taxon>
        <taxon>Dikarya</taxon>
        <taxon>Basidiomycota</taxon>
        <taxon>Ustilaginomycotina</taxon>
        <taxon>Ustilaginomycetes</taxon>
        <taxon>Ustilaginales</taxon>
        <taxon>Anthracoideaceae</taxon>
        <taxon>Testicularia</taxon>
    </lineage>
</organism>
<keyword evidence="3" id="KW-1185">Reference proteome</keyword>
<evidence type="ECO:0000313" key="3">
    <source>
        <dbReference type="Proteomes" id="UP000246740"/>
    </source>
</evidence>
<reference evidence="2 3" key="1">
    <citation type="journal article" date="2018" name="Mol. Biol. Evol.">
        <title>Broad Genomic Sampling Reveals a Smut Pathogenic Ancestry of the Fungal Clade Ustilaginomycotina.</title>
        <authorList>
            <person name="Kijpornyongpan T."/>
            <person name="Mondo S.J."/>
            <person name="Barry K."/>
            <person name="Sandor L."/>
            <person name="Lee J."/>
            <person name="Lipzen A."/>
            <person name="Pangilinan J."/>
            <person name="LaButti K."/>
            <person name="Hainaut M."/>
            <person name="Henrissat B."/>
            <person name="Grigoriev I.V."/>
            <person name="Spatafora J.W."/>
            <person name="Aime M.C."/>
        </authorList>
    </citation>
    <scope>NUCLEOTIDE SEQUENCE [LARGE SCALE GENOMIC DNA]</scope>
    <source>
        <strain evidence="2 3">MCA 3645</strain>
    </source>
</reference>
<keyword evidence="1" id="KW-1133">Transmembrane helix</keyword>
<proteinExistence type="predicted"/>